<evidence type="ECO:0000256" key="1">
    <source>
        <dbReference type="SAM" id="Phobius"/>
    </source>
</evidence>
<keyword evidence="4" id="KW-1185">Reference proteome</keyword>
<dbReference type="Proteomes" id="UP001061862">
    <property type="component" value="Chromosome"/>
</dbReference>
<dbReference type="InterPro" id="IPR005183">
    <property type="entry name" value="DUF305_CopM-like"/>
</dbReference>
<organism evidence="3 4">
    <name type="scientific">Devosia neptuniae</name>
    <dbReference type="NCBI Taxonomy" id="191302"/>
    <lineage>
        <taxon>Bacteria</taxon>
        <taxon>Pseudomonadati</taxon>
        <taxon>Pseudomonadota</taxon>
        <taxon>Alphaproteobacteria</taxon>
        <taxon>Hyphomicrobiales</taxon>
        <taxon>Devosiaceae</taxon>
        <taxon>Devosia</taxon>
    </lineage>
</organism>
<sequence length="154" mass="17140">MDHSKPSKSAYGMLALNLILSGIIMYLVMFSMIDGWADFRNNINMGYMAVTMVAPMAIIMLATMGGMYGNRALNLVLYALFALLFMGAFLAIRGQTLVDDRQFISSMIPHHSGAILMCREAQLEDPELQTLCDEIQAGQRREIEQMEAIAARLP</sequence>
<dbReference type="EMBL" id="CP104965">
    <property type="protein sequence ID" value="UXN71816.1"/>
    <property type="molecule type" value="Genomic_DNA"/>
</dbReference>
<feature type="domain" description="DUF305" evidence="2">
    <location>
        <begin position="100"/>
        <end position="149"/>
    </location>
</feature>
<keyword evidence="1" id="KW-1133">Transmembrane helix</keyword>
<accession>A0ABY6CLC3</accession>
<evidence type="ECO:0000259" key="2">
    <source>
        <dbReference type="Pfam" id="PF03713"/>
    </source>
</evidence>
<dbReference type="InterPro" id="IPR012347">
    <property type="entry name" value="Ferritin-like"/>
</dbReference>
<keyword evidence="1" id="KW-0472">Membrane</keyword>
<feature type="transmembrane region" description="Helical" evidence="1">
    <location>
        <begin position="75"/>
        <end position="92"/>
    </location>
</feature>
<feature type="transmembrane region" description="Helical" evidence="1">
    <location>
        <begin position="45"/>
        <end position="69"/>
    </location>
</feature>
<reference evidence="3 4" key="1">
    <citation type="submission" date="2022-09" db="EMBL/GenBank/DDBJ databases">
        <title>Interaction between co-microsymbionts with complementary sets of symbiotic genes in legume-rhizobium systems.</title>
        <authorList>
            <person name="Safronova V."/>
            <person name="Sazanova A."/>
            <person name="Afonin A."/>
            <person name="Chirak E."/>
        </authorList>
    </citation>
    <scope>NUCLEOTIDE SEQUENCE [LARGE SCALE GENOMIC DNA]</scope>
    <source>
        <strain evidence="3 4">A18/4-1</strain>
    </source>
</reference>
<evidence type="ECO:0000313" key="3">
    <source>
        <dbReference type="EMBL" id="UXN71816.1"/>
    </source>
</evidence>
<feature type="transmembrane region" description="Helical" evidence="1">
    <location>
        <begin position="12"/>
        <end position="33"/>
    </location>
</feature>
<dbReference type="Pfam" id="PF03713">
    <property type="entry name" value="DUF305"/>
    <property type="match status" value="1"/>
</dbReference>
<protein>
    <submittedName>
        <fullName evidence="3">DUF305 domain-containing protein</fullName>
    </submittedName>
</protein>
<evidence type="ECO:0000313" key="4">
    <source>
        <dbReference type="Proteomes" id="UP001061862"/>
    </source>
</evidence>
<name>A0ABY6CLC3_9HYPH</name>
<proteinExistence type="predicted"/>
<keyword evidence="1" id="KW-0812">Transmembrane</keyword>
<gene>
    <name evidence="3" type="ORF">N8A98_11830</name>
</gene>
<dbReference type="Gene3D" id="1.20.1260.10">
    <property type="match status" value="1"/>
</dbReference>